<evidence type="ECO:0000313" key="3">
    <source>
        <dbReference type="EMBL" id="GAA2190340.1"/>
    </source>
</evidence>
<sequence length="378" mass="39257">MTSRAIVRSAAVITALLIGGSLAACSTASNAEGGSSSSTDAATATSAEDFGGMDALVAAAQEEGELNVIALPETWANYGKIITGFEDKYGITVNSASPDASSAEEIQAAENLQGQDTAPDVFDLGTAVALDNLDKFAPYQVETWDDIPAGNKESTGLWVNNYSGIMSIGYDADALAEPKALDDLLDAEYQGSVVLNGDPTQAGAAFAAVGSISALNGGGVDDFGPGIDFVSELRDAGNLLTVDPTPATIASGETPLVFDWSFNNIAAAADKPSWKTTVLEGPAYVSFYNEAINKDAPNPAAARLWQEWIFSDEVQSLYLEANAVPVRADALQQAGSVDESLLEAATFGTSSDDWITPTEDDTAAANTLLGERWADAIK</sequence>
<comment type="caution">
    <text evidence="3">The sequence shown here is derived from an EMBL/GenBank/DDBJ whole genome shotgun (WGS) entry which is preliminary data.</text>
</comment>
<evidence type="ECO:0000256" key="2">
    <source>
        <dbReference type="SAM" id="SignalP"/>
    </source>
</evidence>
<dbReference type="EMBL" id="BAAAOP010000012">
    <property type="protein sequence ID" value="GAA2190340.1"/>
    <property type="molecule type" value="Genomic_DNA"/>
</dbReference>
<feature type="signal peptide" evidence="2">
    <location>
        <begin position="1"/>
        <end position="23"/>
    </location>
</feature>
<dbReference type="SUPFAM" id="SSF53850">
    <property type="entry name" value="Periplasmic binding protein-like II"/>
    <property type="match status" value="1"/>
</dbReference>
<dbReference type="Proteomes" id="UP001501084">
    <property type="component" value="Unassembled WGS sequence"/>
</dbReference>
<feature type="chain" id="PRO_5047002244" evidence="2">
    <location>
        <begin position="24"/>
        <end position="378"/>
    </location>
</feature>
<evidence type="ECO:0000256" key="1">
    <source>
        <dbReference type="ARBA" id="ARBA00022729"/>
    </source>
</evidence>
<accession>A0ABN3BA16</accession>
<keyword evidence="4" id="KW-1185">Reference proteome</keyword>
<dbReference type="PANTHER" id="PTHR30006:SF2">
    <property type="entry name" value="ABC TRANSPORTER SUBSTRATE-BINDING PROTEIN"/>
    <property type="match status" value="1"/>
</dbReference>
<proteinExistence type="predicted"/>
<dbReference type="Gene3D" id="3.40.190.10">
    <property type="entry name" value="Periplasmic binding protein-like II"/>
    <property type="match status" value="2"/>
</dbReference>
<name>A0ABN3BA16_9MICO</name>
<dbReference type="PROSITE" id="PS51257">
    <property type="entry name" value="PROKAR_LIPOPROTEIN"/>
    <property type="match status" value="1"/>
</dbReference>
<keyword evidence="1 2" id="KW-0732">Signal</keyword>
<dbReference type="PANTHER" id="PTHR30006">
    <property type="entry name" value="THIAMINE-BINDING PERIPLASMIC PROTEIN-RELATED"/>
    <property type="match status" value="1"/>
</dbReference>
<organism evidence="3 4">
    <name type="scientific">Leucobacter alluvii</name>
    <dbReference type="NCBI Taxonomy" id="340321"/>
    <lineage>
        <taxon>Bacteria</taxon>
        <taxon>Bacillati</taxon>
        <taxon>Actinomycetota</taxon>
        <taxon>Actinomycetes</taxon>
        <taxon>Micrococcales</taxon>
        <taxon>Microbacteriaceae</taxon>
        <taxon>Leucobacter</taxon>
    </lineage>
</organism>
<reference evidence="3 4" key="1">
    <citation type="journal article" date="2019" name="Int. J. Syst. Evol. Microbiol.">
        <title>The Global Catalogue of Microorganisms (GCM) 10K type strain sequencing project: providing services to taxonomists for standard genome sequencing and annotation.</title>
        <authorList>
            <consortium name="The Broad Institute Genomics Platform"/>
            <consortium name="The Broad Institute Genome Sequencing Center for Infectious Disease"/>
            <person name="Wu L."/>
            <person name="Ma J."/>
        </authorList>
    </citation>
    <scope>NUCLEOTIDE SEQUENCE [LARGE SCALE GENOMIC DNA]</scope>
    <source>
        <strain evidence="3 4">JCM 14919</strain>
    </source>
</reference>
<dbReference type="Pfam" id="PF13343">
    <property type="entry name" value="SBP_bac_6"/>
    <property type="match status" value="1"/>
</dbReference>
<dbReference type="RefSeq" id="WP_200330308.1">
    <property type="nucleotide sequence ID" value="NZ_BAAAOP010000012.1"/>
</dbReference>
<gene>
    <name evidence="3" type="ORF">GCM10009786_27230</name>
</gene>
<protein>
    <submittedName>
        <fullName evidence="3">Extracellular solute-binding protein</fullName>
    </submittedName>
</protein>
<evidence type="ECO:0000313" key="4">
    <source>
        <dbReference type="Proteomes" id="UP001501084"/>
    </source>
</evidence>